<evidence type="ECO:0000313" key="1">
    <source>
        <dbReference type="EMBL" id="JAP48951.1"/>
    </source>
</evidence>
<organism evidence="1">
    <name type="scientific">Schistocephalus solidus</name>
    <name type="common">Tapeworm</name>
    <dbReference type="NCBI Taxonomy" id="70667"/>
    <lineage>
        <taxon>Eukaryota</taxon>
        <taxon>Metazoa</taxon>
        <taxon>Spiralia</taxon>
        <taxon>Lophotrochozoa</taxon>
        <taxon>Platyhelminthes</taxon>
        <taxon>Cestoda</taxon>
        <taxon>Eucestoda</taxon>
        <taxon>Diphyllobothriidea</taxon>
        <taxon>Diphyllobothriidae</taxon>
        <taxon>Schistocephalus</taxon>
    </lineage>
</organism>
<protein>
    <submittedName>
        <fullName evidence="1">Uncharacterized protein</fullName>
    </submittedName>
</protein>
<sequence length="107" mass="12359">MGLHDVESYLFTLEHQLQWIKIAESQIPEGQEPAPRLVVVLLATYYVPKPPLPLLRWSEISLRGRCHEFALLAVGLVYFTQRTVLRQNWSVLQFPNLVFKSSGDRPD</sequence>
<accession>A0A0X3PAH7</accession>
<dbReference type="EMBL" id="GEEE01014274">
    <property type="protein sequence ID" value="JAP48951.1"/>
    <property type="molecule type" value="Transcribed_RNA"/>
</dbReference>
<name>A0A0X3PAH7_SCHSO</name>
<proteinExistence type="predicted"/>
<gene>
    <name evidence="1" type="ORF">TR93872</name>
</gene>
<reference evidence="1" key="1">
    <citation type="submission" date="2016-01" db="EMBL/GenBank/DDBJ databases">
        <title>Reference transcriptome for the parasite Schistocephalus solidus: insights into the molecular evolution of parasitism.</title>
        <authorList>
            <person name="Hebert F.O."/>
            <person name="Grambauer S."/>
            <person name="Barber I."/>
            <person name="Landry C.R."/>
            <person name="Aubin-Horth N."/>
        </authorList>
    </citation>
    <scope>NUCLEOTIDE SEQUENCE</scope>
</reference>
<dbReference type="AlphaFoldDB" id="A0A0X3PAH7"/>